<keyword evidence="4 10" id="KW-0067">ATP-binding</keyword>
<dbReference type="InterPro" id="IPR003593">
    <property type="entry name" value="AAA+_ATPase"/>
</dbReference>
<evidence type="ECO:0000259" key="9">
    <source>
        <dbReference type="PROSITE" id="PS50929"/>
    </source>
</evidence>
<dbReference type="Pfam" id="PF00005">
    <property type="entry name" value="ABC_tran"/>
    <property type="match status" value="1"/>
</dbReference>
<organism evidence="10 11">
    <name type="scientific">Novosphingobium album</name>
    <name type="common">ex Liu et al. 2023</name>
    <dbReference type="NCBI Taxonomy" id="3031130"/>
    <lineage>
        <taxon>Bacteria</taxon>
        <taxon>Pseudomonadati</taxon>
        <taxon>Pseudomonadota</taxon>
        <taxon>Alphaproteobacteria</taxon>
        <taxon>Sphingomonadales</taxon>
        <taxon>Sphingomonadaceae</taxon>
        <taxon>Novosphingobium</taxon>
    </lineage>
</organism>
<keyword evidence="2 7" id="KW-0812">Transmembrane</keyword>
<evidence type="ECO:0000256" key="1">
    <source>
        <dbReference type="ARBA" id="ARBA00004651"/>
    </source>
</evidence>
<dbReference type="EMBL" id="JARESE010000070">
    <property type="protein sequence ID" value="MDE8654049.1"/>
    <property type="molecule type" value="Genomic_DNA"/>
</dbReference>
<evidence type="ECO:0000256" key="2">
    <source>
        <dbReference type="ARBA" id="ARBA00022692"/>
    </source>
</evidence>
<dbReference type="Proteomes" id="UP001216253">
    <property type="component" value="Unassembled WGS sequence"/>
</dbReference>
<evidence type="ECO:0000259" key="8">
    <source>
        <dbReference type="PROSITE" id="PS50893"/>
    </source>
</evidence>
<evidence type="ECO:0000256" key="6">
    <source>
        <dbReference type="ARBA" id="ARBA00023136"/>
    </source>
</evidence>
<dbReference type="InterPro" id="IPR017871">
    <property type="entry name" value="ABC_transporter-like_CS"/>
</dbReference>
<dbReference type="InterPro" id="IPR011527">
    <property type="entry name" value="ABC1_TM_dom"/>
</dbReference>
<gene>
    <name evidence="10" type="ORF">PYV00_20350</name>
</gene>
<keyword evidence="11" id="KW-1185">Reference proteome</keyword>
<comment type="caution">
    <text evidence="10">The sequence shown here is derived from an EMBL/GenBank/DDBJ whole genome shotgun (WGS) entry which is preliminary data.</text>
</comment>
<dbReference type="PROSITE" id="PS00211">
    <property type="entry name" value="ABC_TRANSPORTER_1"/>
    <property type="match status" value="1"/>
</dbReference>
<comment type="subcellular location">
    <subcellularLocation>
        <location evidence="1">Cell membrane</location>
        <topology evidence="1">Multi-pass membrane protein</topology>
    </subcellularLocation>
</comment>
<keyword evidence="3" id="KW-0547">Nucleotide-binding</keyword>
<dbReference type="Gene3D" id="3.40.50.300">
    <property type="entry name" value="P-loop containing nucleotide triphosphate hydrolases"/>
    <property type="match status" value="1"/>
</dbReference>
<dbReference type="PROSITE" id="PS50929">
    <property type="entry name" value="ABC_TM1F"/>
    <property type="match status" value="1"/>
</dbReference>
<evidence type="ECO:0000256" key="7">
    <source>
        <dbReference type="SAM" id="Phobius"/>
    </source>
</evidence>
<reference evidence="10 11" key="1">
    <citation type="submission" date="2023-03" db="EMBL/GenBank/DDBJ databases">
        <title>NovoSphingobium album sp. nov. isolated from polycyclic aromatic hydrocarbons- and heavy-metal polluted soil.</title>
        <authorList>
            <person name="Liu Z."/>
            <person name="Wang K."/>
        </authorList>
    </citation>
    <scope>NUCLEOTIDE SEQUENCE [LARGE SCALE GENOMIC DNA]</scope>
    <source>
        <strain evidence="10 11">H3SJ31-1</strain>
    </source>
</reference>
<evidence type="ECO:0000313" key="10">
    <source>
        <dbReference type="EMBL" id="MDE8654049.1"/>
    </source>
</evidence>
<feature type="domain" description="ABC transmembrane type-1" evidence="9">
    <location>
        <begin position="20"/>
        <end position="266"/>
    </location>
</feature>
<keyword evidence="5 7" id="KW-1133">Transmembrane helix</keyword>
<proteinExistence type="predicted"/>
<feature type="transmembrane region" description="Helical" evidence="7">
    <location>
        <begin position="20"/>
        <end position="43"/>
    </location>
</feature>
<dbReference type="InterPro" id="IPR039421">
    <property type="entry name" value="Type_1_exporter"/>
</dbReference>
<sequence length="530" mass="54913">MTAPLDLLRPGAAIRRLLRLAALSASTAALSAILLLGISGWFLTAAAAAGTAGVLAVQAFNYLIPSAAIRLLAILRTVTRYGERILSHRAALMAMADLRGRLFARLAAQDTRVAPNLSAGDASGRLIGDIDALEDLIVRQPTRPASLIAALTGVGLAALAGWLAALLLAVMLAALPFLLRALAARLTRAPAHEAAEALGELRRRYIDFAAARAEIAAYGLIDTVLADLAGPAARLDRARARLFRGEGAIAGFLACYGALAAAVVMASARGEPPFVALALLAASSAVEALAAISRTAFRQASVEEGLRRLAVLLDLPGDLRTAPVVVPGSVALRFGPVELAPGGRIALTGASGSGKTMVLEALAGLRAGDLPIAVGGTPLAGCDADALRTRFALAPQDAPMLAGSIADNLRLARPGVDEAAMWHALETAALAERVRRAPAGLDTVLGEEGGILSGGERKRLSLARALLAGRPWLLLDEPTEGLDAATERGLVANLRDWLDRTGTGLVLVSHRPHPMVLARERLDVAELVRL</sequence>
<dbReference type="InterPro" id="IPR036640">
    <property type="entry name" value="ABC1_TM_sf"/>
</dbReference>
<evidence type="ECO:0000256" key="5">
    <source>
        <dbReference type="ARBA" id="ARBA00022989"/>
    </source>
</evidence>
<dbReference type="Gene3D" id="1.20.1560.10">
    <property type="entry name" value="ABC transporter type 1, transmembrane domain"/>
    <property type="match status" value="1"/>
</dbReference>
<dbReference type="PANTHER" id="PTHR24221:SF654">
    <property type="entry name" value="ATP-BINDING CASSETTE SUB-FAMILY B MEMBER 6"/>
    <property type="match status" value="1"/>
</dbReference>
<accession>A0ABT5WVZ7</accession>
<dbReference type="InterPro" id="IPR027417">
    <property type="entry name" value="P-loop_NTPase"/>
</dbReference>
<dbReference type="SUPFAM" id="SSF52540">
    <property type="entry name" value="P-loop containing nucleoside triphosphate hydrolases"/>
    <property type="match status" value="1"/>
</dbReference>
<dbReference type="PANTHER" id="PTHR24221">
    <property type="entry name" value="ATP-BINDING CASSETTE SUB-FAMILY B"/>
    <property type="match status" value="1"/>
</dbReference>
<feature type="domain" description="ABC transporter" evidence="8">
    <location>
        <begin position="313"/>
        <end position="530"/>
    </location>
</feature>
<dbReference type="SUPFAM" id="SSF90123">
    <property type="entry name" value="ABC transporter transmembrane region"/>
    <property type="match status" value="1"/>
</dbReference>
<keyword evidence="6 7" id="KW-0472">Membrane</keyword>
<feature type="transmembrane region" description="Helical" evidence="7">
    <location>
        <begin position="147"/>
        <end position="179"/>
    </location>
</feature>
<evidence type="ECO:0000256" key="4">
    <source>
        <dbReference type="ARBA" id="ARBA00022840"/>
    </source>
</evidence>
<dbReference type="PROSITE" id="PS50893">
    <property type="entry name" value="ABC_TRANSPORTER_2"/>
    <property type="match status" value="1"/>
</dbReference>
<dbReference type="RefSeq" id="WP_275230164.1">
    <property type="nucleotide sequence ID" value="NZ_JARESE010000070.1"/>
</dbReference>
<dbReference type="SMART" id="SM00382">
    <property type="entry name" value="AAA"/>
    <property type="match status" value="1"/>
</dbReference>
<evidence type="ECO:0000313" key="11">
    <source>
        <dbReference type="Proteomes" id="UP001216253"/>
    </source>
</evidence>
<dbReference type="GO" id="GO:0005524">
    <property type="term" value="F:ATP binding"/>
    <property type="evidence" value="ECO:0007669"/>
    <property type="project" value="UniProtKB-KW"/>
</dbReference>
<feature type="transmembrane region" description="Helical" evidence="7">
    <location>
        <begin position="55"/>
        <end position="75"/>
    </location>
</feature>
<dbReference type="InterPro" id="IPR003439">
    <property type="entry name" value="ABC_transporter-like_ATP-bd"/>
</dbReference>
<dbReference type="Pfam" id="PF00664">
    <property type="entry name" value="ABC_membrane"/>
    <property type="match status" value="1"/>
</dbReference>
<name>A0ABT5WVZ7_9SPHN</name>
<protein>
    <submittedName>
        <fullName evidence="10">ATP-binding cassette domain-containing protein</fullName>
    </submittedName>
</protein>
<evidence type="ECO:0000256" key="3">
    <source>
        <dbReference type="ARBA" id="ARBA00022741"/>
    </source>
</evidence>